<dbReference type="EMBL" id="CM000839">
    <property type="protein sequence ID" value="KRH51320.1"/>
    <property type="molecule type" value="Genomic_DNA"/>
</dbReference>
<dbReference type="PROSITE" id="PS00217">
    <property type="entry name" value="SUGAR_TRANSPORT_2"/>
    <property type="match status" value="1"/>
</dbReference>
<evidence type="ECO:0000256" key="1">
    <source>
        <dbReference type="ARBA" id="ARBA00004141"/>
    </source>
</evidence>
<dbReference type="Pfam" id="PF00083">
    <property type="entry name" value="Sugar_tr"/>
    <property type="match status" value="1"/>
</dbReference>
<feature type="transmembrane region" description="Helical" evidence="8">
    <location>
        <begin position="163"/>
        <end position="185"/>
    </location>
</feature>
<dbReference type="Gene3D" id="1.20.1250.20">
    <property type="entry name" value="MFS general substrate transporter like domains"/>
    <property type="match status" value="1"/>
</dbReference>
<dbReference type="InterPro" id="IPR050814">
    <property type="entry name" value="Myo-inositol_Transporter"/>
</dbReference>
<dbReference type="PROSITE" id="PS50850">
    <property type="entry name" value="MFS"/>
    <property type="match status" value="1"/>
</dbReference>
<proteinExistence type="inferred from homology"/>
<dbReference type="EnsemblPlants" id="KRH51320">
    <property type="protein sequence ID" value="KRH51320"/>
    <property type="gene ID" value="GLYMA_06G000200"/>
</dbReference>
<dbReference type="PROSITE" id="PS00216">
    <property type="entry name" value="SUGAR_TRANSPORT_1"/>
    <property type="match status" value="1"/>
</dbReference>
<dbReference type="HOGENOM" id="CLU_015397_1_1_1"/>
<feature type="transmembrane region" description="Helical" evidence="8">
    <location>
        <begin position="43"/>
        <end position="62"/>
    </location>
</feature>
<reference evidence="11" key="2">
    <citation type="submission" date="2018-02" db="UniProtKB">
        <authorList>
            <consortium name="EnsemblPlants"/>
        </authorList>
    </citation>
    <scope>IDENTIFICATION</scope>
    <source>
        <strain evidence="11">Williams 82</strain>
    </source>
</reference>
<evidence type="ECO:0000313" key="11">
    <source>
        <dbReference type="EnsemblPlants" id="KRH51320"/>
    </source>
</evidence>
<dbReference type="GO" id="GO:0016020">
    <property type="term" value="C:membrane"/>
    <property type="evidence" value="ECO:0007669"/>
    <property type="project" value="UniProtKB-SubCell"/>
</dbReference>
<feature type="transmembrane region" description="Helical" evidence="8">
    <location>
        <begin position="98"/>
        <end position="121"/>
    </location>
</feature>
<evidence type="ECO:0000256" key="4">
    <source>
        <dbReference type="ARBA" id="ARBA00022692"/>
    </source>
</evidence>
<sequence>MSGAVLVAVAAAIGNLLQGWDNATIAGSILYIKKEFQLENEPTVEGLIVAMSLIGATVVTTCSGALSDLLGRRPMLIISSMLYFVSSLVMLWSPNVYILLFARLLDGLGIGLAVTLVPLYISETAPPEIRGLLNTLPQFTGSLGMFFSYCMVFGMSLMKAPSWRIMLGVLSIPSLIFFALTLLFLPESPRWLVSKGRMLEAKKVLQRLRGREDVSGEMALLVEGLGVGGDTAIEEYIIGPANELDEEDQSREKDQIKLYGPEQGQSWVARPVAGQNSVGLVSRKGSMVNQSGLVDPLVTLFGSIHEKHPETGSMRSTLFPHFGSMFSVGGNQPRNEDWDEESLAREGDDYVSDAAAGDSDDNLQSPLISRQTTSMDKDITPPAHSNLSSMRQGSLLHGNAGEPTGSTGIGGGWQLAWKWSERESPDGKKEGGFQRIYLHQDGGSGSRRGSVVSLPGGDLPTDGEVVQAAALVSRSALYNKDLMCQRPVGPAMIHPSETIAKGPSWSDLFEPGVKHALIVGVGMQILQQCSSLV</sequence>
<gene>
    <name evidence="11" type="primary">LOC100790278</name>
    <name evidence="10" type="ORF">GLYMA_06G000200</name>
</gene>
<dbReference type="ExpressionAtlas" id="I1K6U6">
    <property type="expression patterns" value="baseline and differential"/>
</dbReference>
<feature type="transmembrane region" description="Helical" evidence="8">
    <location>
        <begin position="74"/>
        <end position="92"/>
    </location>
</feature>
<comment type="similarity">
    <text evidence="2">Belongs to the major facilitator superfamily. Sugar transporter (TC 2.A.1.1) family.</text>
</comment>
<dbReference type="GO" id="GO:0022857">
    <property type="term" value="F:transmembrane transporter activity"/>
    <property type="evidence" value="ECO:0007669"/>
    <property type="project" value="InterPro"/>
</dbReference>
<keyword evidence="12" id="KW-1185">Reference proteome</keyword>
<dbReference type="InterPro" id="IPR005828">
    <property type="entry name" value="MFS_sugar_transport-like"/>
</dbReference>
<evidence type="ECO:0000256" key="8">
    <source>
        <dbReference type="SAM" id="Phobius"/>
    </source>
</evidence>
<reference evidence="10 11" key="1">
    <citation type="journal article" date="2010" name="Nature">
        <title>Genome sequence of the palaeopolyploid soybean.</title>
        <authorList>
            <person name="Schmutz J."/>
            <person name="Cannon S.B."/>
            <person name="Schlueter J."/>
            <person name="Ma J."/>
            <person name="Mitros T."/>
            <person name="Nelson W."/>
            <person name="Hyten D.L."/>
            <person name="Song Q."/>
            <person name="Thelen J.J."/>
            <person name="Cheng J."/>
            <person name="Xu D."/>
            <person name="Hellsten U."/>
            <person name="May G.D."/>
            <person name="Yu Y."/>
            <person name="Sakurai T."/>
            <person name="Umezawa T."/>
            <person name="Bhattacharyya M.K."/>
            <person name="Sandhu D."/>
            <person name="Valliyodan B."/>
            <person name="Lindquist E."/>
            <person name="Peto M."/>
            <person name="Grant D."/>
            <person name="Shu S."/>
            <person name="Goodstein D."/>
            <person name="Barry K."/>
            <person name="Futrell-Griggs M."/>
            <person name="Abernathy B."/>
            <person name="Du J."/>
            <person name="Tian Z."/>
            <person name="Zhu L."/>
            <person name="Gill N."/>
            <person name="Joshi T."/>
            <person name="Libault M."/>
            <person name="Sethuraman A."/>
            <person name="Zhang X.-C."/>
            <person name="Shinozaki K."/>
            <person name="Nguyen H.T."/>
            <person name="Wing R.A."/>
            <person name="Cregan P."/>
            <person name="Specht J."/>
            <person name="Grimwood J."/>
            <person name="Rokhsar D."/>
            <person name="Stacey G."/>
            <person name="Shoemaker R.C."/>
            <person name="Jackson S.A."/>
        </authorList>
    </citation>
    <scope>NUCLEOTIDE SEQUENCE [LARGE SCALE GENOMIC DNA]</scope>
    <source>
        <strain evidence="11">cv. Williams 82</strain>
        <tissue evidence="10">Callus</tissue>
    </source>
</reference>
<dbReference type="InterPro" id="IPR005829">
    <property type="entry name" value="Sugar_transporter_CS"/>
</dbReference>
<feature type="region of interest" description="Disordered" evidence="7">
    <location>
        <begin position="351"/>
        <end position="389"/>
    </location>
</feature>
<feature type="compositionally biased region" description="Polar residues" evidence="7">
    <location>
        <begin position="362"/>
        <end position="374"/>
    </location>
</feature>
<dbReference type="SUPFAM" id="SSF103473">
    <property type="entry name" value="MFS general substrate transporter"/>
    <property type="match status" value="1"/>
</dbReference>
<dbReference type="InterPro" id="IPR020846">
    <property type="entry name" value="MFS_dom"/>
</dbReference>
<accession>I1K6U6</accession>
<protein>
    <recommendedName>
        <fullName evidence="9">Major facilitator superfamily (MFS) profile domain-containing protein</fullName>
    </recommendedName>
</protein>
<keyword evidence="3" id="KW-0813">Transport</keyword>
<keyword evidence="5 8" id="KW-1133">Transmembrane helix</keyword>
<dbReference type="InterPro" id="IPR036259">
    <property type="entry name" value="MFS_trans_sf"/>
</dbReference>
<organism evidence="11">
    <name type="scientific">Glycine max</name>
    <name type="common">Soybean</name>
    <name type="synonym">Glycine hispida</name>
    <dbReference type="NCBI Taxonomy" id="3847"/>
    <lineage>
        <taxon>Eukaryota</taxon>
        <taxon>Viridiplantae</taxon>
        <taxon>Streptophyta</taxon>
        <taxon>Embryophyta</taxon>
        <taxon>Tracheophyta</taxon>
        <taxon>Spermatophyta</taxon>
        <taxon>Magnoliopsida</taxon>
        <taxon>eudicotyledons</taxon>
        <taxon>Gunneridae</taxon>
        <taxon>Pentapetalae</taxon>
        <taxon>rosids</taxon>
        <taxon>fabids</taxon>
        <taxon>Fabales</taxon>
        <taxon>Fabaceae</taxon>
        <taxon>Papilionoideae</taxon>
        <taxon>50 kb inversion clade</taxon>
        <taxon>NPAAA clade</taxon>
        <taxon>indigoferoid/millettioid clade</taxon>
        <taxon>Phaseoleae</taxon>
        <taxon>Glycine</taxon>
        <taxon>Glycine subgen. Soja</taxon>
    </lineage>
</organism>
<dbReference type="PANTHER" id="PTHR48020:SF35">
    <property type="entry name" value="SUGAR TRANSPORTER"/>
    <property type="match status" value="1"/>
</dbReference>
<evidence type="ECO:0000256" key="2">
    <source>
        <dbReference type="ARBA" id="ARBA00010992"/>
    </source>
</evidence>
<feature type="transmembrane region" description="Helical" evidence="8">
    <location>
        <begin position="133"/>
        <end position="157"/>
    </location>
</feature>
<evidence type="ECO:0000256" key="5">
    <source>
        <dbReference type="ARBA" id="ARBA00022989"/>
    </source>
</evidence>
<dbReference type="FunFam" id="1.20.1250.20:FF:000103">
    <property type="entry name" value="monosaccharide-sensing protein 2"/>
    <property type="match status" value="1"/>
</dbReference>
<evidence type="ECO:0000256" key="3">
    <source>
        <dbReference type="ARBA" id="ARBA00022448"/>
    </source>
</evidence>
<name>I1K6U6_SOYBN</name>
<evidence type="ECO:0000256" key="7">
    <source>
        <dbReference type="SAM" id="MobiDB-lite"/>
    </source>
</evidence>
<evidence type="ECO:0000313" key="10">
    <source>
        <dbReference type="EMBL" id="KRH51320.1"/>
    </source>
</evidence>
<evidence type="ECO:0000259" key="9">
    <source>
        <dbReference type="PROSITE" id="PS50850"/>
    </source>
</evidence>
<dbReference type="AlphaFoldDB" id="I1K6U6"/>
<evidence type="ECO:0000313" key="12">
    <source>
        <dbReference type="Proteomes" id="UP000008827"/>
    </source>
</evidence>
<feature type="domain" description="Major facilitator superfamily (MFS) profile" evidence="9">
    <location>
        <begin position="7"/>
        <end position="533"/>
    </location>
</feature>
<keyword evidence="6 8" id="KW-0472">Membrane</keyword>
<keyword evidence="4 8" id="KW-0812">Transmembrane</keyword>
<dbReference type="Gramene" id="KRH51320">
    <property type="protein sequence ID" value="KRH51320"/>
    <property type="gene ID" value="GLYMA_06G000200"/>
</dbReference>
<comment type="subcellular location">
    <subcellularLocation>
        <location evidence="1">Membrane</location>
        <topology evidence="1">Multi-pass membrane protein</topology>
    </subcellularLocation>
</comment>
<evidence type="ECO:0000256" key="6">
    <source>
        <dbReference type="ARBA" id="ARBA00023136"/>
    </source>
</evidence>
<reference evidence="10" key="3">
    <citation type="submission" date="2018-07" db="EMBL/GenBank/DDBJ databases">
        <title>WGS assembly of Glycine max.</title>
        <authorList>
            <person name="Schmutz J."/>
            <person name="Cannon S."/>
            <person name="Schlueter J."/>
            <person name="Ma J."/>
            <person name="Mitros T."/>
            <person name="Nelson W."/>
            <person name="Hyten D."/>
            <person name="Song Q."/>
            <person name="Thelen J."/>
            <person name="Cheng J."/>
            <person name="Xu D."/>
            <person name="Hellsten U."/>
            <person name="May G."/>
            <person name="Yu Y."/>
            <person name="Sakurai T."/>
            <person name="Umezawa T."/>
            <person name="Bhattacharyya M."/>
            <person name="Sandhu D."/>
            <person name="Valliyodan B."/>
            <person name="Lindquist E."/>
            <person name="Peto M."/>
            <person name="Grant D."/>
            <person name="Shu S."/>
            <person name="Goodstein D."/>
            <person name="Barry K."/>
            <person name="Futrell-Griggs M."/>
            <person name="Abernathy B."/>
            <person name="Du J."/>
            <person name="Tian Z."/>
            <person name="Zhu L."/>
            <person name="Gill N."/>
            <person name="Joshi T."/>
            <person name="Libault M."/>
            <person name="Sethuraman A."/>
            <person name="Zhang X."/>
            <person name="Shinozaki K."/>
            <person name="Nguyen H."/>
            <person name="Wing R."/>
            <person name="Cregan P."/>
            <person name="Specht J."/>
            <person name="Grimwood J."/>
            <person name="Rokhsar D."/>
            <person name="Stacey G."/>
            <person name="Shoemaker R."/>
            <person name="Jackson S."/>
        </authorList>
    </citation>
    <scope>NUCLEOTIDE SEQUENCE</scope>
    <source>
        <tissue evidence="10">Callus</tissue>
    </source>
</reference>
<dbReference type="Proteomes" id="UP000008827">
    <property type="component" value="Chromosome 6"/>
</dbReference>
<dbReference type="PANTHER" id="PTHR48020">
    <property type="entry name" value="PROTON MYO-INOSITOL COTRANSPORTER"/>
    <property type="match status" value="1"/>
</dbReference>